<reference evidence="7 8" key="1">
    <citation type="submission" date="2018-06" db="EMBL/GenBank/DDBJ databases">
        <authorList>
            <consortium name="Pathogen Informatics"/>
            <person name="Doyle S."/>
        </authorList>
    </citation>
    <scope>NUCLEOTIDE SEQUENCE [LARGE SCALE GENOMIC DNA]</scope>
    <source>
        <strain evidence="7 8">NCTC11842</strain>
    </source>
</reference>
<dbReference type="SUPFAM" id="SSF46785">
    <property type="entry name" value="Winged helix' DNA-binding domain"/>
    <property type="match status" value="1"/>
</dbReference>
<gene>
    <name evidence="7" type="primary">slyA_1</name>
    <name evidence="6" type="ORF">I5Q09_17310</name>
    <name evidence="5" type="ORF">IRZ65_16815</name>
    <name evidence="7" type="ORF">NCTC11842_02454</name>
</gene>
<dbReference type="GO" id="GO:0003677">
    <property type="term" value="F:DNA binding"/>
    <property type="evidence" value="ECO:0007669"/>
    <property type="project" value="UniProtKB-KW"/>
</dbReference>
<sequence length="147" mass="16637">MPQNDPHLFGRQLFHVSRAWRAELDRRLSHLGLSQARWQVLLTLARMKDQHPTQRELAQSVSVEGPTLARLLDGLEAQKLVRRVAVSEDRRAKRIMLTAAAGPLIEKIQAIADELREELLAGIDDSAIDICQQVHQKVLANLEKRGQ</sequence>
<dbReference type="GeneID" id="300269491"/>
<dbReference type="Proteomes" id="UP000250443">
    <property type="component" value="Unassembled WGS sequence"/>
</dbReference>
<dbReference type="Proteomes" id="UP000638986">
    <property type="component" value="Unassembled WGS sequence"/>
</dbReference>
<dbReference type="PRINTS" id="PR00598">
    <property type="entry name" value="HTHMARR"/>
</dbReference>
<dbReference type="Proteomes" id="UP000626180">
    <property type="component" value="Unassembled WGS sequence"/>
</dbReference>
<reference evidence="5 9" key="2">
    <citation type="submission" date="2020-10" db="EMBL/GenBank/DDBJ databases">
        <title>Genome sequences of Pseudomonas isolates.</title>
        <authorList>
            <person name="Wessels L."/>
            <person name="Reich F."/>
            <person name="Hammerl J."/>
        </authorList>
    </citation>
    <scope>NUCLEOTIDE SEQUENCE [LARGE SCALE GENOMIC DNA]</scope>
    <source>
        <strain evidence="5 9">20-MO00624-0</strain>
    </source>
</reference>
<evidence type="ECO:0000313" key="5">
    <source>
        <dbReference type="EMBL" id="MBF8642341.1"/>
    </source>
</evidence>
<evidence type="ECO:0000256" key="2">
    <source>
        <dbReference type="ARBA" id="ARBA00023125"/>
    </source>
</evidence>
<dbReference type="SMART" id="SM00347">
    <property type="entry name" value="HTH_MARR"/>
    <property type="match status" value="1"/>
</dbReference>
<dbReference type="RefSeq" id="WP_010794666.1">
    <property type="nucleotide sequence ID" value="NZ_CP044086.1"/>
</dbReference>
<dbReference type="Pfam" id="PF12802">
    <property type="entry name" value="MarR_2"/>
    <property type="match status" value="1"/>
</dbReference>
<evidence type="ECO:0000256" key="1">
    <source>
        <dbReference type="ARBA" id="ARBA00023015"/>
    </source>
</evidence>
<dbReference type="EMBL" id="JADTXM010000012">
    <property type="protein sequence ID" value="MBH3440448.1"/>
    <property type="molecule type" value="Genomic_DNA"/>
</dbReference>
<name>A0A2X2EHN2_PSELU</name>
<organism evidence="7 8">
    <name type="scientific">Pseudomonas luteola</name>
    <dbReference type="NCBI Taxonomy" id="47886"/>
    <lineage>
        <taxon>Bacteria</taxon>
        <taxon>Pseudomonadati</taxon>
        <taxon>Pseudomonadota</taxon>
        <taxon>Gammaproteobacteria</taxon>
        <taxon>Pseudomonadales</taxon>
        <taxon>Pseudomonadaceae</taxon>
        <taxon>Pseudomonas</taxon>
    </lineage>
</organism>
<evidence type="ECO:0000313" key="7">
    <source>
        <dbReference type="EMBL" id="SPZ07689.1"/>
    </source>
</evidence>
<keyword evidence="9" id="KW-1185">Reference proteome</keyword>
<proteinExistence type="predicted"/>
<dbReference type="InterPro" id="IPR036388">
    <property type="entry name" value="WH-like_DNA-bd_sf"/>
</dbReference>
<evidence type="ECO:0000313" key="8">
    <source>
        <dbReference type="Proteomes" id="UP000250443"/>
    </source>
</evidence>
<dbReference type="PROSITE" id="PS50995">
    <property type="entry name" value="HTH_MARR_2"/>
    <property type="match status" value="1"/>
</dbReference>
<evidence type="ECO:0000313" key="6">
    <source>
        <dbReference type="EMBL" id="MBH3440448.1"/>
    </source>
</evidence>
<dbReference type="InterPro" id="IPR036390">
    <property type="entry name" value="WH_DNA-bd_sf"/>
</dbReference>
<keyword evidence="2" id="KW-0238">DNA-binding</keyword>
<dbReference type="AlphaFoldDB" id="A0A2X2EHN2"/>
<reference evidence="6 10" key="3">
    <citation type="submission" date="2020-11" db="EMBL/GenBank/DDBJ databases">
        <title>Enhanced detection system for hospital associated transmission using whole genome sequencing surveillance.</title>
        <authorList>
            <person name="Harrison L.H."/>
            <person name="Van Tyne D."/>
            <person name="Marsh J.W."/>
            <person name="Griffith M.P."/>
            <person name="Snyder D.J."/>
            <person name="Cooper V.S."/>
            <person name="Mustapha M."/>
        </authorList>
    </citation>
    <scope>NUCLEOTIDE SEQUENCE [LARGE SCALE GENOMIC DNA]</scope>
    <source>
        <strain evidence="6 10">PSB00013</strain>
    </source>
</reference>
<keyword evidence="1" id="KW-0805">Transcription regulation</keyword>
<dbReference type="PANTHER" id="PTHR42756:SF1">
    <property type="entry name" value="TRANSCRIPTIONAL REPRESSOR OF EMRAB OPERON"/>
    <property type="match status" value="1"/>
</dbReference>
<dbReference type="EMBL" id="JADMCD010000009">
    <property type="protein sequence ID" value="MBF8642341.1"/>
    <property type="molecule type" value="Genomic_DNA"/>
</dbReference>
<dbReference type="GO" id="GO:0003700">
    <property type="term" value="F:DNA-binding transcription factor activity"/>
    <property type="evidence" value="ECO:0007669"/>
    <property type="project" value="InterPro"/>
</dbReference>
<feature type="domain" description="HTH marR-type" evidence="4">
    <location>
        <begin position="6"/>
        <end position="140"/>
    </location>
</feature>
<dbReference type="PANTHER" id="PTHR42756">
    <property type="entry name" value="TRANSCRIPTIONAL REGULATOR, MARR"/>
    <property type="match status" value="1"/>
</dbReference>
<evidence type="ECO:0000313" key="9">
    <source>
        <dbReference type="Proteomes" id="UP000626180"/>
    </source>
</evidence>
<evidence type="ECO:0000259" key="4">
    <source>
        <dbReference type="PROSITE" id="PS50995"/>
    </source>
</evidence>
<evidence type="ECO:0000256" key="3">
    <source>
        <dbReference type="ARBA" id="ARBA00023163"/>
    </source>
</evidence>
<evidence type="ECO:0000313" key="10">
    <source>
        <dbReference type="Proteomes" id="UP000638986"/>
    </source>
</evidence>
<dbReference type="InterPro" id="IPR000835">
    <property type="entry name" value="HTH_MarR-typ"/>
</dbReference>
<protein>
    <submittedName>
        <fullName evidence="7">MarR family transcriptional regulator</fullName>
    </submittedName>
</protein>
<dbReference type="Gene3D" id="1.10.10.10">
    <property type="entry name" value="Winged helix-like DNA-binding domain superfamily/Winged helix DNA-binding domain"/>
    <property type="match status" value="1"/>
</dbReference>
<dbReference type="EMBL" id="UAUF01000012">
    <property type="protein sequence ID" value="SPZ07689.1"/>
    <property type="molecule type" value="Genomic_DNA"/>
</dbReference>
<keyword evidence="3" id="KW-0804">Transcription</keyword>
<accession>A0A2X2EHN2</accession>